<keyword evidence="3" id="KW-1185">Reference proteome</keyword>
<dbReference type="AlphaFoldDB" id="A0A0F6YIU5"/>
<dbReference type="EMBL" id="CP011125">
    <property type="protein sequence ID" value="AKF06576.1"/>
    <property type="molecule type" value="Genomic_DNA"/>
</dbReference>
<evidence type="ECO:0000256" key="1">
    <source>
        <dbReference type="SAM" id="MobiDB-lite"/>
    </source>
</evidence>
<proteinExistence type="predicted"/>
<feature type="region of interest" description="Disordered" evidence="1">
    <location>
        <begin position="200"/>
        <end position="229"/>
    </location>
</feature>
<organism evidence="2 3">
    <name type="scientific">Sandaracinus amylolyticus</name>
    <dbReference type="NCBI Taxonomy" id="927083"/>
    <lineage>
        <taxon>Bacteria</taxon>
        <taxon>Pseudomonadati</taxon>
        <taxon>Myxococcota</taxon>
        <taxon>Polyangia</taxon>
        <taxon>Polyangiales</taxon>
        <taxon>Sandaracinaceae</taxon>
        <taxon>Sandaracinus</taxon>
    </lineage>
</organism>
<sequence length="229" mass="24614">MQMPTPDLSSSRLDPLGRFHLAALRRAGAAFADLVASFEPVHAALVAAAAVRASAELGMIEPRVLVRFAEREVELELRALRSAAEALDRGRGGEIASALFPSGLAAEVTPRAAAQSAAARRVLQRLTAFGAAEPLRTEHLPRLTNALASLDAALAARATAAEAFGQAYANELATRDDFCRAYDVSASVVRQRFPRDREQQDLFFDTLRAPRRGRDEDDDAGDRPPPAAE</sequence>
<evidence type="ECO:0000313" key="2">
    <source>
        <dbReference type="EMBL" id="AKF06576.1"/>
    </source>
</evidence>
<dbReference type="Proteomes" id="UP000034883">
    <property type="component" value="Chromosome"/>
</dbReference>
<dbReference type="OrthoDB" id="5511689at2"/>
<reference evidence="2 3" key="1">
    <citation type="submission" date="2015-03" db="EMBL/GenBank/DDBJ databases">
        <title>Genome assembly of Sandaracinus amylolyticus DSM 53668.</title>
        <authorList>
            <person name="Sharma G."/>
            <person name="Subramanian S."/>
        </authorList>
    </citation>
    <scope>NUCLEOTIDE SEQUENCE [LARGE SCALE GENOMIC DNA]</scope>
    <source>
        <strain evidence="2 3">DSM 53668</strain>
    </source>
</reference>
<gene>
    <name evidence="2" type="ORF">DB32_003725</name>
</gene>
<name>A0A0F6YIU5_9BACT</name>
<dbReference type="KEGG" id="samy:DB32_003725"/>
<accession>A0A0F6YIU5</accession>
<protein>
    <submittedName>
        <fullName evidence="2">Uncharacterized protein</fullName>
    </submittedName>
</protein>
<dbReference type="STRING" id="927083.DB32_003725"/>
<evidence type="ECO:0000313" key="3">
    <source>
        <dbReference type="Proteomes" id="UP000034883"/>
    </source>
</evidence>
<dbReference type="RefSeq" id="WP_053233735.1">
    <property type="nucleotide sequence ID" value="NZ_CP011125.1"/>
</dbReference>